<comment type="caution">
    <text evidence="3">The sequence shown here is derived from an EMBL/GenBank/DDBJ whole genome shotgun (WGS) entry which is preliminary data.</text>
</comment>
<dbReference type="InterPro" id="IPR016187">
    <property type="entry name" value="CTDL_fold"/>
</dbReference>
<dbReference type="PANTHER" id="PTHR22803">
    <property type="entry name" value="MANNOSE, PHOSPHOLIPASE, LECTIN RECEPTOR RELATED"/>
    <property type="match status" value="1"/>
</dbReference>
<dbReference type="InterPro" id="IPR050111">
    <property type="entry name" value="C-type_lectin/snaclec_domain"/>
</dbReference>
<proteinExistence type="predicted"/>
<dbReference type="SUPFAM" id="SSF56436">
    <property type="entry name" value="C-type lectin-like"/>
    <property type="match status" value="1"/>
</dbReference>
<protein>
    <submittedName>
        <fullName evidence="3">Macrophage mannose receptor 1-like</fullName>
    </submittedName>
</protein>
<dbReference type="PROSITE" id="PS51212">
    <property type="entry name" value="WSC"/>
    <property type="match status" value="1"/>
</dbReference>
<dbReference type="AlphaFoldDB" id="A0AAV3Z5W4"/>
<feature type="domain" description="WSC" evidence="2">
    <location>
        <begin position="236"/>
        <end position="326"/>
    </location>
</feature>
<evidence type="ECO:0000313" key="3">
    <source>
        <dbReference type="EMBL" id="GFN94700.1"/>
    </source>
</evidence>
<keyword evidence="4" id="KW-1185">Reference proteome</keyword>
<evidence type="ECO:0000259" key="2">
    <source>
        <dbReference type="PROSITE" id="PS51212"/>
    </source>
</evidence>
<dbReference type="InterPro" id="IPR002889">
    <property type="entry name" value="WSC_carb-bd"/>
</dbReference>
<dbReference type="PROSITE" id="PS50041">
    <property type="entry name" value="C_TYPE_LECTIN_2"/>
    <property type="match status" value="1"/>
</dbReference>
<name>A0AAV3Z5W4_9GAST</name>
<dbReference type="Proteomes" id="UP000735302">
    <property type="component" value="Unassembled WGS sequence"/>
</dbReference>
<dbReference type="Pfam" id="PF00059">
    <property type="entry name" value="Lectin_C"/>
    <property type="match status" value="1"/>
</dbReference>
<organism evidence="3 4">
    <name type="scientific">Plakobranchus ocellatus</name>
    <dbReference type="NCBI Taxonomy" id="259542"/>
    <lineage>
        <taxon>Eukaryota</taxon>
        <taxon>Metazoa</taxon>
        <taxon>Spiralia</taxon>
        <taxon>Lophotrochozoa</taxon>
        <taxon>Mollusca</taxon>
        <taxon>Gastropoda</taxon>
        <taxon>Heterobranchia</taxon>
        <taxon>Euthyneura</taxon>
        <taxon>Panpulmonata</taxon>
        <taxon>Sacoglossa</taxon>
        <taxon>Placobranchoidea</taxon>
        <taxon>Plakobranchidae</taxon>
        <taxon>Plakobranchus</taxon>
    </lineage>
</organism>
<dbReference type="InterPro" id="IPR016186">
    <property type="entry name" value="C-type_lectin-like/link_sf"/>
</dbReference>
<evidence type="ECO:0000313" key="4">
    <source>
        <dbReference type="Proteomes" id="UP000735302"/>
    </source>
</evidence>
<reference evidence="3 4" key="1">
    <citation type="journal article" date="2021" name="Elife">
        <title>Chloroplast acquisition without the gene transfer in kleptoplastic sea slugs, Plakobranchus ocellatus.</title>
        <authorList>
            <person name="Maeda T."/>
            <person name="Takahashi S."/>
            <person name="Yoshida T."/>
            <person name="Shimamura S."/>
            <person name="Takaki Y."/>
            <person name="Nagai Y."/>
            <person name="Toyoda A."/>
            <person name="Suzuki Y."/>
            <person name="Arimoto A."/>
            <person name="Ishii H."/>
            <person name="Satoh N."/>
            <person name="Nishiyama T."/>
            <person name="Hasebe M."/>
            <person name="Maruyama T."/>
            <person name="Minagawa J."/>
            <person name="Obokata J."/>
            <person name="Shigenobu S."/>
        </authorList>
    </citation>
    <scope>NUCLEOTIDE SEQUENCE [LARGE SCALE GENOMIC DNA]</scope>
</reference>
<dbReference type="SMART" id="SM00034">
    <property type="entry name" value="CLECT"/>
    <property type="match status" value="1"/>
</dbReference>
<sequence>MTSMYTELTCQEFCRGQDSPLSFWRGGLQYCSCLDKLPDLTEERQSLCVKAEGEDTYTTTGRIFFTELLPSLQASSCAEIFNYGIFVNGRYYINNGEKVFCNFYDGSTVCDHGWLSYRNNCYSFVSEQMHADGHFESCAGHGSLLVSVSDQAEWDFLTLALSRIGYMKDFSVYIGLYDTQKTFSYMWSDETAVTLRKFYTGYPSNVDHRCIVFSKGSGTMLNVDCAASFGAVCERSSAVVGCVAIEPLNFAPIITSAVMTTPLCFETCRSTGVLYSLTKGEACYCVNDTSSFINIFGNWSACDRRCPGNEFQICGANNTDNVFVVKDVGQPYRTDCRDMVLGSVKTNVTLMNAATGETIVVDCHKLVGGRSPFHD</sequence>
<dbReference type="CDD" id="cd00037">
    <property type="entry name" value="CLECT"/>
    <property type="match status" value="1"/>
</dbReference>
<dbReference type="Pfam" id="PF01822">
    <property type="entry name" value="WSC"/>
    <property type="match status" value="1"/>
</dbReference>
<dbReference type="InterPro" id="IPR001304">
    <property type="entry name" value="C-type_lectin-like"/>
</dbReference>
<accession>A0AAV3Z5W4</accession>
<dbReference type="Gene3D" id="3.10.100.10">
    <property type="entry name" value="Mannose-Binding Protein A, subunit A"/>
    <property type="match status" value="1"/>
</dbReference>
<feature type="domain" description="C-type lectin" evidence="1">
    <location>
        <begin position="117"/>
        <end position="234"/>
    </location>
</feature>
<dbReference type="EMBL" id="BLXT01002468">
    <property type="protein sequence ID" value="GFN94700.1"/>
    <property type="molecule type" value="Genomic_DNA"/>
</dbReference>
<gene>
    <name evidence="3" type="ORF">PoB_002120600</name>
</gene>
<evidence type="ECO:0000259" key="1">
    <source>
        <dbReference type="PROSITE" id="PS50041"/>
    </source>
</evidence>
<keyword evidence="3" id="KW-0675">Receptor</keyword>